<dbReference type="InterPro" id="IPR015915">
    <property type="entry name" value="Kelch-typ_b-propeller"/>
</dbReference>
<dbReference type="EMBL" id="QKYT01000556">
    <property type="protein sequence ID" value="RIA83600.1"/>
    <property type="molecule type" value="Genomic_DNA"/>
</dbReference>
<dbReference type="Gene3D" id="2.120.10.80">
    <property type="entry name" value="Kelch-type beta propeller"/>
    <property type="match status" value="1"/>
</dbReference>
<feature type="chain" id="PRO_5017261299" description="Kelch repeat protein" evidence="1">
    <location>
        <begin position="19"/>
        <end position="346"/>
    </location>
</feature>
<dbReference type="SUPFAM" id="SSF117281">
    <property type="entry name" value="Kelch motif"/>
    <property type="match status" value="1"/>
</dbReference>
<keyword evidence="3" id="KW-1185">Reference proteome</keyword>
<dbReference type="AlphaFoldDB" id="A0A397SBC9"/>
<keyword evidence="1" id="KW-0732">Signal</keyword>
<proteinExistence type="predicted"/>
<feature type="signal peptide" evidence="1">
    <location>
        <begin position="1"/>
        <end position="18"/>
    </location>
</feature>
<evidence type="ECO:0000256" key="1">
    <source>
        <dbReference type="SAM" id="SignalP"/>
    </source>
</evidence>
<dbReference type="Proteomes" id="UP000265703">
    <property type="component" value="Unassembled WGS sequence"/>
</dbReference>
<organism evidence="2 3">
    <name type="scientific">Glomus cerebriforme</name>
    <dbReference type="NCBI Taxonomy" id="658196"/>
    <lineage>
        <taxon>Eukaryota</taxon>
        <taxon>Fungi</taxon>
        <taxon>Fungi incertae sedis</taxon>
        <taxon>Mucoromycota</taxon>
        <taxon>Glomeromycotina</taxon>
        <taxon>Glomeromycetes</taxon>
        <taxon>Glomerales</taxon>
        <taxon>Glomeraceae</taxon>
        <taxon>Glomus</taxon>
    </lineage>
</organism>
<reference evidence="2 3" key="1">
    <citation type="submission" date="2018-06" db="EMBL/GenBank/DDBJ databases">
        <title>Comparative genomics reveals the genomic features of Rhizophagus irregularis, R. cerebriforme, R. diaphanum and Gigaspora rosea, and their symbiotic lifestyle signature.</title>
        <authorList>
            <person name="Morin E."/>
            <person name="San Clemente H."/>
            <person name="Chen E.C.H."/>
            <person name="De La Providencia I."/>
            <person name="Hainaut M."/>
            <person name="Kuo A."/>
            <person name="Kohler A."/>
            <person name="Murat C."/>
            <person name="Tang N."/>
            <person name="Roy S."/>
            <person name="Loubradou J."/>
            <person name="Henrissat B."/>
            <person name="Grigoriev I.V."/>
            <person name="Corradi N."/>
            <person name="Roux C."/>
            <person name="Martin F.M."/>
        </authorList>
    </citation>
    <scope>NUCLEOTIDE SEQUENCE [LARGE SCALE GENOMIC DNA]</scope>
    <source>
        <strain evidence="2 3">DAOM 227022</strain>
    </source>
</reference>
<sequence>MFITSILIISLALTSVMAAYYSPTYRTNAASFLIGDRLFYTGGDYATDLFYLELGQGPFQLTDPPFQLVQNNLPNLYPYLVGGSVVIGQTAFIFVTNEESNFLRIDIGPNPVSYKFINRNETKNPEFSPGMGNPLTVVDKNGLIYMWFTPIKVGGVNNGDENLYIFNTVNSDWSLVKPPRSVINPDTAVILSDGRIIFLAGVYDQNVATIYDTTKGTWYNQTITGNIEFGFECSNGKLYNEKILCIDTFTNKMNELDTSSFSWSVHDILDPSNSVVLPLVVVGAVDIYQDWMIFSFCSYPSSSDNRVMNVVSLANGNYEWISNTGMIPLVKDPNESSPPQPVYDMI</sequence>
<name>A0A397SBC9_9GLOM</name>
<accession>A0A397SBC9</accession>
<evidence type="ECO:0000313" key="3">
    <source>
        <dbReference type="Proteomes" id="UP000265703"/>
    </source>
</evidence>
<gene>
    <name evidence="2" type="ORF">C1645_809133</name>
</gene>
<comment type="caution">
    <text evidence="2">The sequence shown here is derived from an EMBL/GenBank/DDBJ whole genome shotgun (WGS) entry which is preliminary data.</text>
</comment>
<evidence type="ECO:0008006" key="4">
    <source>
        <dbReference type="Google" id="ProtNLM"/>
    </source>
</evidence>
<evidence type="ECO:0000313" key="2">
    <source>
        <dbReference type="EMBL" id="RIA83600.1"/>
    </source>
</evidence>
<dbReference type="OrthoDB" id="2343356at2759"/>
<protein>
    <recommendedName>
        <fullName evidence="4">Kelch repeat protein</fullName>
    </recommendedName>
</protein>